<dbReference type="AlphaFoldDB" id="A0A1F4RJF9"/>
<evidence type="ECO:0000313" key="2">
    <source>
        <dbReference type="Proteomes" id="UP000179095"/>
    </source>
</evidence>
<dbReference type="Proteomes" id="UP000179095">
    <property type="component" value="Unassembled WGS sequence"/>
</dbReference>
<protein>
    <submittedName>
        <fullName evidence="1">Uncharacterized protein</fullName>
    </submittedName>
</protein>
<proteinExistence type="predicted"/>
<reference evidence="1 2" key="1">
    <citation type="journal article" date="2016" name="Nat. Commun.">
        <title>Thousands of microbial genomes shed light on interconnected biogeochemical processes in an aquifer system.</title>
        <authorList>
            <person name="Anantharaman K."/>
            <person name="Brown C.T."/>
            <person name="Hug L.A."/>
            <person name="Sharon I."/>
            <person name="Castelle C.J."/>
            <person name="Probst A.J."/>
            <person name="Thomas B.C."/>
            <person name="Singh A."/>
            <person name="Wilkins M.J."/>
            <person name="Karaoz U."/>
            <person name="Brodie E.L."/>
            <person name="Williams K.H."/>
            <person name="Hubbard S.S."/>
            <person name="Banfield J.F."/>
        </authorList>
    </citation>
    <scope>NUCLEOTIDE SEQUENCE [LARGE SCALE GENOMIC DNA]</scope>
</reference>
<gene>
    <name evidence="1" type="ORF">A3F86_03615</name>
</gene>
<evidence type="ECO:0000313" key="1">
    <source>
        <dbReference type="EMBL" id="OGC08344.1"/>
    </source>
</evidence>
<dbReference type="STRING" id="1802568.A3F86_03615"/>
<sequence length="544" mass="57149">MKKGLFVPGVIGCLLLVVSLAGCGQQTDTAATPAPVAAGSAVAISGTTAVGITTLGLRTFSTALGTAEVKIGYCSTGSDEVIELGSGTTSPDGTYEVRVLAASLESLTATSGYVTNLMVTISKGDEIIGCVIPSISPEAGSRGYAPTASKGDYKKALIARSAFKKGEDPKSFDYSGNIDKKFLSESLKDYDASKIDAVADSVKGAEDAMEEIIAGLGISAATLEAMKKKGNELHRTYIEPIMQAAFAAKTPPDRATIDAAFASMEAAMTTYALGLGISGQQIADLKSMKDKQFETKMGEESALTGDAAFTESKLRMSGDKMINLFLGQWDAANTLATTAPSGEVTFAVSNEATYTSFTASKESIKAHLLALQATAGTDPGAIPTYLRTAFFDKFIFPPGNADKPAPPTGTSEAEIAAARTSMEAFMNEYSGTRILMYFMSVFLTENDRDTFFRTTQPAMQAVFQTRFTDTSNSSGYYMGPGFWATNPSADTIQTRLAAFNTALGAAIDNSTTRAIIQTHAGFTASQTDAVLTAFRILMAPPDAM</sequence>
<dbReference type="PROSITE" id="PS51257">
    <property type="entry name" value="PROKAR_LIPOPROTEIN"/>
    <property type="match status" value="1"/>
</dbReference>
<dbReference type="EMBL" id="METQ01000057">
    <property type="protein sequence ID" value="OGC08344.1"/>
    <property type="molecule type" value="Genomic_DNA"/>
</dbReference>
<name>A0A1F4RJF9_UNCSA</name>
<accession>A0A1F4RJF9</accession>
<organism evidence="1 2">
    <name type="scientific">candidate division WOR-1 bacterium RIFCSPLOWO2_12_FULL_45_9</name>
    <dbReference type="NCBI Taxonomy" id="1802568"/>
    <lineage>
        <taxon>Bacteria</taxon>
        <taxon>Bacillati</taxon>
        <taxon>Saganbacteria</taxon>
    </lineage>
</organism>
<comment type="caution">
    <text evidence="1">The sequence shown here is derived from an EMBL/GenBank/DDBJ whole genome shotgun (WGS) entry which is preliminary data.</text>
</comment>